<evidence type="ECO:0000313" key="3">
    <source>
        <dbReference type="Proteomes" id="UP001273166"/>
    </source>
</evidence>
<dbReference type="RefSeq" id="XP_062725698.1">
    <property type="nucleotide sequence ID" value="XM_062866527.1"/>
</dbReference>
<keyword evidence="3" id="KW-1185">Reference proteome</keyword>
<name>A0AAJ0M5K1_9PEZI</name>
<dbReference type="GO" id="GO:0004029">
    <property type="term" value="F:aldehyde dehydrogenase (NAD+) activity"/>
    <property type="evidence" value="ECO:0007669"/>
    <property type="project" value="TreeGrafter"/>
</dbReference>
<accession>A0AAJ0M5K1</accession>
<dbReference type="InterPro" id="IPR051783">
    <property type="entry name" value="NAD(P)-dependent_oxidoreduct"/>
</dbReference>
<dbReference type="PANTHER" id="PTHR48079">
    <property type="entry name" value="PROTEIN YEEZ"/>
    <property type="match status" value="1"/>
</dbReference>
<dbReference type="GeneID" id="87885356"/>
<dbReference type="GO" id="GO:0005737">
    <property type="term" value="C:cytoplasm"/>
    <property type="evidence" value="ECO:0007669"/>
    <property type="project" value="TreeGrafter"/>
</dbReference>
<organism evidence="2 3">
    <name type="scientific">Chaetomium strumarium</name>
    <dbReference type="NCBI Taxonomy" id="1170767"/>
    <lineage>
        <taxon>Eukaryota</taxon>
        <taxon>Fungi</taxon>
        <taxon>Dikarya</taxon>
        <taxon>Ascomycota</taxon>
        <taxon>Pezizomycotina</taxon>
        <taxon>Sordariomycetes</taxon>
        <taxon>Sordariomycetidae</taxon>
        <taxon>Sordariales</taxon>
        <taxon>Chaetomiaceae</taxon>
        <taxon>Chaetomium</taxon>
    </lineage>
</organism>
<feature type="domain" description="NAD-dependent epimerase/dehydratase" evidence="1">
    <location>
        <begin position="5"/>
        <end position="244"/>
    </location>
</feature>
<reference evidence="2" key="1">
    <citation type="journal article" date="2023" name="Mol. Phylogenet. Evol.">
        <title>Genome-scale phylogeny and comparative genomics of the fungal order Sordariales.</title>
        <authorList>
            <person name="Hensen N."/>
            <person name="Bonometti L."/>
            <person name="Westerberg I."/>
            <person name="Brannstrom I.O."/>
            <person name="Guillou S."/>
            <person name="Cros-Aarteil S."/>
            <person name="Calhoun S."/>
            <person name="Haridas S."/>
            <person name="Kuo A."/>
            <person name="Mondo S."/>
            <person name="Pangilinan J."/>
            <person name="Riley R."/>
            <person name="LaButti K."/>
            <person name="Andreopoulos B."/>
            <person name="Lipzen A."/>
            <person name="Chen C."/>
            <person name="Yan M."/>
            <person name="Daum C."/>
            <person name="Ng V."/>
            <person name="Clum A."/>
            <person name="Steindorff A."/>
            <person name="Ohm R.A."/>
            <person name="Martin F."/>
            <person name="Silar P."/>
            <person name="Natvig D.O."/>
            <person name="Lalanne C."/>
            <person name="Gautier V."/>
            <person name="Ament-Velasquez S.L."/>
            <person name="Kruys A."/>
            <person name="Hutchinson M.I."/>
            <person name="Powell A.J."/>
            <person name="Barry K."/>
            <person name="Miller A.N."/>
            <person name="Grigoriev I.V."/>
            <person name="Debuchy R."/>
            <person name="Gladieux P."/>
            <person name="Hiltunen Thoren M."/>
            <person name="Johannesson H."/>
        </authorList>
    </citation>
    <scope>NUCLEOTIDE SEQUENCE</scope>
    <source>
        <strain evidence="2">CBS 333.67</strain>
    </source>
</reference>
<dbReference type="EMBL" id="JAUDZG010000001">
    <property type="protein sequence ID" value="KAK3309918.1"/>
    <property type="molecule type" value="Genomic_DNA"/>
</dbReference>
<evidence type="ECO:0000313" key="2">
    <source>
        <dbReference type="EMBL" id="KAK3309918.1"/>
    </source>
</evidence>
<dbReference type="Proteomes" id="UP001273166">
    <property type="component" value="Unassembled WGS sequence"/>
</dbReference>
<dbReference type="InterPro" id="IPR036291">
    <property type="entry name" value="NAD(P)-bd_dom_sf"/>
</dbReference>
<dbReference type="SUPFAM" id="SSF51735">
    <property type="entry name" value="NAD(P)-binding Rossmann-fold domains"/>
    <property type="match status" value="1"/>
</dbReference>
<proteinExistence type="predicted"/>
<dbReference type="InterPro" id="IPR001509">
    <property type="entry name" value="Epimerase_deHydtase"/>
</dbReference>
<gene>
    <name evidence="2" type="ORF">B0T15DRAFT_488619</name>
</gene>
<evidence type="ECO:0000259" key="1">
    <source>
        <dbReference type="Pfam" id="PF01370"/>
    </source>
</evidence>
<dbReference type="Gene3D" id="3.40.50.720">
    <property type="entry name" value="NAD(P)-binding Rossmann-like Domain"/>
    <property type="match status" value="1"/>
</dbReference>
<dbReference type="Pfam" id="PF01370">
    <property type="entry name" value="Epimerase"/>
    <property type="match status" value="1"/>
</dbReference>
<protein>
    <recommendedName>
        <fullName evidence="1">NAD-dependent epimerase/dehydratase domain-containing protein</fullName>
    </recommendedName>
</protein>
<reference evidence="2" key="2">
    <citation type="submission" date="2023-06" db="EMBL/GenBank/DDBJ databases">
        <authorList>
            <consortium name="Lawrence Berkeley National Laboratory"/>
            <person name="Mondo S.J."/>
            <person name="Hensen N."/>
            <person name="Bonometti L."/>
            <person name="Westerberg I."/>
            <person name="Brannstrom I.O."/>
            <person name="Guillou S."/>
            <person name="Cros-Aarteil S."/>
            <person name="Calhoun S."/>
            <person name="Haridas S."/>
            <person name="Kuo A."/>
            <person name="Pangilinan J."/>
            <person name="Riley R."/>
            <person name="Labutti K."/>
            <person name="Andreopoulos B."/>
            <person name="Lipzen A."/>
            <person name="Chen C."/>
            <person name="Yanf M."/>
            <person name="Daum C."/>
            <person name="Ng V."/>
            <person name="Clum A."/>
            <person name="Steindorff A."/>
            <person name="Ohm R."/>
            <person name="Martin F."/>
            <person name="Silar P."/>
            <person name="Natvig D."/>
            <person name="Lalanne C."/>
            <person name="Gautier V."/>
            <person name="Ament-Velasquez S.L."/>
            <person name="Kruys A."/>
            <person name="Hutchinson M.I."/>
            <person name="Powell A.J."/>
            <person name="Barry K."/>
            <person name="Miller A.N."/>
            <person name="Grigoriev I.V."/>
            <person name="Debuchy R."/>
            <person name="Gladieux P."/>
            <person name="Thoren M.H."/>
            <person name="Johannesson H."/>
        </authorList>
    </citation>
    <scope>NUCLEOTIDE SEQUENCE</scope>
    <source>
        <strain evidence="2">CBS 333.67</strain>
    </source>
</reference>
<dbReference type="AlphaFoldDB" id="A0AAJ0M5K1"/>
<dbReference type="PANTHER" id="PTHR48079:SF6">
    <property type="entry name" value="NAD(P)-BINDING DOMAIN-CONTAINING PROTEIN-RELATED"/>
    <property type="match status" value="1"/>
</dbReference>
<comment type="caution">
    <text evidence="2">The sequence shown here is derived from an EMBL/GenBank/DDBJ whole genome shotgun (WGS) entry which is preliminary data.</text>
</comment>
<sequence>MAPRVVVTGVTGYIGGDAFHALYEAHPDFDYTLLVRTKERAESVRGQYGNVDKVKVLYPGEVGPSVSFTEVLEDQAKKADVVLHTADSADDVAQATAILRGLQAAGRSAENPAYWIHISGTGILTWYDHAQSRYGQAPVPEQAYNDLTGIDRLVNLPDQAPHRNVDNIVLSANDNPGIKTAIVAPPTIYGAGRGPVNKSSIALPLLTRFILKHGYAPVIGEGRNEWDNVHVSDVSSLLVRLVDAALDPARKRNPEEIFGGRAYYFCASGTHACGKVAVDIAEEAVRQGLLKEALPKVVSLGEREITDEVGAMWAANSKGVAERARRYLGWEARGPSLEEEIPRVVELEGKKAGVEGKAL</sequence>